<dbReference type="Proteomes" id="UP000749559">
    <property type="component" value="Unassembled WGS sequence"/>
</dbReference>
<feature type="compositionally biased region" description="Basic residues" evidence="1">
    <location>
        <begin position="530"/>
        <end position="543"/>
    </location>
</feature>
<evidence type="ECO:0000256" key="1">
    <source>
        <dbReference type="SAM" id="MobiDB-lite"/>
    </source>
</evidence>
<feature type="compositionally biased region" description="Polar residues" evidence="1">
    <location>
        <begin position="556"/>
        <end position="572"/>
    </location>
</feature>
<feature type="region of interest" description="Disordered" evidence="1">
    <location>
        <begin position="513"/>
        <end position="572"/>
    </location>
</feature>
<dbReference type="EMBL" id="CAIIXF020000001">
    <property type="protein sequence ID" value="CAH1775238.1"/>
    <property type="molecule type" value="Genomic_DNA"/>
</dbReference>
<dbReference type="OrthoDB" id="6284095at2759"/>
<reference evidence="2" key="1">
    <citation type="submission" date="2022-03" db="EMBL/GenBank/DDBJ databases">
        <authorList>
            <person name="Martin C."/>
        </authorList>
    </citation>
    <scope>NUCLEOTIDE SEQUENCE</scope>
</reference>
<dbReference type="AlphaFoldDB" id="A0A8S4N1Y0"/>
<proteinExistence type="predicted"/>
<dbReference type="PANTHER" id="PTHR22619:SF0">
    <property type="entry name" value="ZINC FINGER SWIM DOMAIN-CONTAINING PROTEIN 6-LIKE PROTEIN"/>
    <property type="match status" value="1"/>
</dbReference>
<organism evidence="2 3">
    <name type="scientific">Owenia fusiformis</name>
    <name type="common">Polychaete worm</name>
    <dbReference type="NCBI Taxonomy" id="6347"/>
    <lineage>
        <taxon>Eukaryota</taxon>
        <taxon>Metazoa</taxon>
        <taxon>Spiralia</taxon>
        <taxon>Lophotrochozoa</taxon>
        <taxon>Annelida</taxon>
        <taxon>Polychaeta</taxon>
        <taxon>Sedentaria</taxon>
        <taxon>Canalipalpata</taxon>
        <taxon>Sabellida</taxon>
        <taxon>Oweniida</taxon>
        <taxon>Oweniidae</taxon>
        <taxon>Owenia</taxon>
    </lineage>
</organism>
<protein>
    <submittedName>
        <fullName evidence="2">Uncharacterized protein</fullName>
    </submittedName>
</protein>
<name>A0A8S4N1Y0_OWEFU</name>
<dbReference type="GO" id="GO:0031462">
    <property type="term" value="C:Cul2-RING ubiquitin ligase complex"/>
    <property type="evidence" value="ECO:0007669"/>
    <property type="project" value="TreeGrafter"/>
</dbReference>
<sequence length="1141" mass="129467">MMADYFPPRKRRRHDGFILKIIDRNSVHAAPSLDETDSLEARLTKNPRSLLDIAARVAGQNFPCETLEAYQPPLDEALLKKVAFWAFPDDEKKVQVFANLTNKYNDWDQGLDLLYDSAIKEVWQVGFMLTAVIDNQAIYGYRAIPCSNCRVSITFEQQRIISSTCSEDKCALAVWCPHVIAAVVYRIRNPDRVPVHAPMTESLSVLSREQLQKLVQYAVQEDPAGVLSKVFKHLDEIRDISSHMNKMQGAPDPTFGAAQDTKSQWQLSLEKLEKNLDSDLDDLVKQYLHDPFSNTVLYHNSFDLGDKSDSRLFGYIQKALDLAQKDEVISAAQVLIKITDRVFSAMEGSAHWKCMALARYSHDLERVFCSFMLHPTNRARDMLLEAVVDFNRRGKKLGIYKVEDSIWAEIPSLRLLYGSKVRHGHPQGIFYTPLCAAEADPWPMDGRAILDPSLKLTDSDYDENVMLMIARMETILEVCPGEVYSPVCRMATRALVKLLKMAEDDCVLSQKPQTFGKQRGTTGTSYTGKGKGKGKSSKGKGGKGGKSSKTARMSVGKNSESQQAPKTSGSNKQIMSREQITYCIIYLCDVAFRSEGFANDNMHVIDLNFFIRASLQGLELSRFRTVANRNNITTAEHNWLYKVERSILDHLQGYPNVASSIVKEYIDAINSVGIGFYDGVYPLVLFEALISLATGRSDLQSPLVEMCANLLLDSNNPQEKFTLPSSNSFDIMLELFDDGQTEALSRQHRDFAAKKLTQISETFLAEIDVSKRSNHELLTKVLQNLEGYEDHRLLQMICSNLKLHMSKITHQDHIESCLKVVVHCVKLSRGNGIVFNFLLDQRDKDFILTLAKKVGISCLKLFVSDWREFFSNYEIKRLLMHLKETILECKSLPKEVVTLIMHYYESVEQHEEHACDLLSFFKPNDSNYTKAVMKILANANRYPPNALFQLAKMQHDAKKVKSEIMDKNTMDIVELALKQLEKSYNGYEASQTVLNHIDWMYKLCTSGALGQPKEISKSEQFTKMVSTLSETCSKHPEIILRVLQHLEKCPDLLKKCSSLGNTLIDAYRNSFEHQFQDCGHGSYGSVITEMVKARLHCKQYAKNGGDTKFDDVVVEHVKFVHSGKKKLQRMIDEEFGRKRLT</sequence>
<keyword evidence="3" id="KW-1185">Reference proteome</keyword>
<comment type="caution">
    <text evidence="2">The sequence shown here is derived from an EMBL/GenBank/DDBJ whole genome shotgun (WGS) entry which is preliminary data.</text>
</comment>
<evidence type="ECO:0000313" key="2">
    <source>
        <dbReference type="EMBL" id="CAH1775238.1"/>
    </source>
</evidence>
<evidence type="ECO:0000313" key="3">
    <source>
        <dbReference type="Proteomes" id="UP000749559"/>
    </source>
</evidence>
<dbReference type="PANTHER" id="PTHR22619">
    <property type="entry name" value="ZINC FINGER SWIM DOMAIN CONTAINING PROTEIN 4, 5, 6"/>
    <property type="match status" value="1"/>
</dbReference>
<gene>
    <name evidence="2" type="ORF">OFUS_LOCUS2566</name>
</gene>
<accession>A0A8S4N1Y0</accession>